<feature type="chain" id="PRO_5045280343" description="Type 1 periplasmic binding fold superfamily protein" evidence="1">
    <location>
        <begin position="23"/>
        <end position="203"/>
    </location>
</feature>
<sequence>MINMKKLSALVLLAIASATLLSCSKDDPVPELDQEVITDVSLTFTEVDGNDGVIGTAMEYNASSDEGIGLGGNVVIDDIDGLEAGKRYLVEITAFNGIANEDVTEEIEEEGDHHQFFFVGSAFLGENGFLEYMYDDEDEDGNPIGLRGYITVDENAGSTTGMLNLVLRHDLDKDFEGANNPSWENFVQAGGESDLDIDFDVIL</sequence>
<keyword evidence="3" id="KW-1185">Reference proteome</keyword>
<evidence type="ECO:0000313" key="3">
    <source>
        <dbReference type="Proteomes" id="UP000647339"/>
    </source>
</evidence>
<dbReference type="EMBL" id="BMIU01000022">
    <property type="protein sequence ID" value="GGF45247.1"/>
    <property type="molecule type" value="Genomic_DNA"/>
</dbReference>
<proteinExistence type="predicted"/>
<evidence type="ECO:0000313" key="2">
    <source>
        <dbReference type="EMBL" id="GGF45247.1"/>
    </source>
</evidence>
<protein>
    <recommendedName>
        <fullName evidence="4">Type 1 periplasmic binding fold superfamily protein</fullName>
    </recommendedName>
</protein>
<keyword evidence="1" id="KW-0732">Signal</keyword>
<dbReference type="Proteomes" id="UP000647339">
    <property type="component" value="Unassembled WGS sequence"/>
</dbReference>
<evidence type="ECO:0008006" key="4">
    <source>
        <dbReference type="Google" id="ProtNLM"/>
    </source>
</evidence>
<accession>A0ABQ1VBH0</accession>
<organism evidence="2 3">
    <name type="scientific">Echinicola rosea</name>
    <dbReference type="NCBI Taxonomy" id="1807691"/>
    <lineage>
        <taxon>Bacteria</taxon>
        <taxon>Pseudomonadati</taxon>
        <taxon>Bacteroidota</taxon>
        <taxon>Cytophagia</taxon>
        <taxon>Cytophagales</taxon>
        <taxon>Cyclobacteriaceae</taxon>
        <taxon>Echinicola</taxon>
    </lineage>
</organism>
<name>A0ABQ1VBH0_9BACT</name>
<reference evidence="3" key="1">
    <citation type="journal article" date="2019" name="Int. J. Syst. Evol. Microbiol.">
        <title>The Global Catalogue of Microorganisms (GCM) 10K type strain sequencing project: providing services to taxonomists for standard genome sequencing and annotation.</title>
        <authorList>
            <consortium name="The Broad Institute Genomics Platform"/>
            <consortium name="The Broad Institute Genome Sequencing Center for Infectious Disease"/>
            <person name="Wu L."/>
            <person name="Ma J."/>
        </authorList>
    </citation>
    <scope>NUCLEOTIDE SEQUENCE [LARGE SCALE GENOMIC DNA]</scope>
    <source>
        <strain evidence="3">CGMCC 1.15407</strain>
    </source>
</reference>
<gene>
    <name evidence="2" type="ORF">GCM10011339_37140</name>
</gene>
<dbReference type="PROSITE" id="PS51257">
    <property type="entry name" value="PROKAR_LIPOPROTEIN"/>
    <property type="match status" value="1"/>
</dbReference>
<evidence type="ECO:0000256" key="1">
    <source>
        <dbReference type="SAM" id="SignalP"/>
    </source>
</evidence>
<feature type="signal peptide" evidence="1">
    <location>
        <begin position="1"/>
        <end position="22"/>
    </location>
</feature>
<comment type="caution">
    <text evidence="2">The sequence shown here is derived from an EMBL/GenBank/DDBJ whole genome shotgun (WGS) entry which is preliminary data.</text>
</comment>